<proteinExistence type="predicted"/>
<dbReference type="Proteomes" id="UP000322873">
    <property type="component" value="Unassembled WGS sequence"/>
</dbReference>
<protein>
    <submittedName>
        <fullName evidence="1">Uncharacterized protein</fullName>
    </submittedName>
</protein>
<dbReference type="EMBL" id="VICG01000002">
    <property type="protein sequence ID" value="KAA8575394.1"/>
    <property type="molecule type" value="Genomic_DNA"/>
</dbReference>
<evidence type="ECO:0000313" key="1">
    <source>
        <dbReference type="EMBL" id="KAA8575394.1"/>
    </source>
</evidence>
<name>A0A5M9K0U0_MONFR</name>
<dbReference type="AlphaFoldDB" id="A0A5M9K0U0"/>
<comment type="caution">
    <text evidence="1">The sequence shown here is derived from an EMBL/GenBank/DDBJ whole genome shotgun (WGS) entry which is preliminary data.</text>
</comment>
<accession>A0A5M9K0U0</accession>
<keyword evidence="2" id="KW-1185">Reference proteome</keyword>
<gene>
    <name evidence="1" type="ORF">EYC84_004563</name>
</gene>
<organism evidence="1 2">
    <name type="scientific">Monilinia fructicola</name>
    <name type="common">Brown rot fungus</name>
    <name type="synonym">Ciboria fructicola</name>
    <dbReference type="NCBI Taxonomy" id="38448"/>
    <lineage>
        <taxon>Eukaryota</taxon>
        <taxon>Fungi</taxon>
        <taxon>Dikarya</taxon>
        <taxon>Ascomycota</taxon>
        <taxon>Pezizomycotina</taxon>
        <taxon>Leotiomycetes</taxon>
        <taxon>Helotiales</taxon>
        <taxon>Sclerotiniaceae</taxon>
        <taxon>Monilinia</taxon>
    </lineage>
</organism>
<sequence>MTSGTSKVDVYKTIYRTRLILFLSTARHMPGHYQLNEYTTSPPFFPFPYLFLLHHQTSNRKQSIHLGINRHLGKRNKEEPAPQNEIRYQRNNPCRSSFVIVAIIFIQNPSRTLAIQPSNE</sequence>
<evidence type="ECO:0000313" key="2">
    <source>
        <dbReference type="Proteomes" id="UP000322873"/>
    </source>
</evidence>
<reference evidence="1 2" key="1">
    <citation type="submission" date="2019-06" db="EMBL/GenBank/DDBJ databases">
        <title>Genome Sequence of the Brown Rot Fungal Pathogen Monilinia fructicola.</title>
        <authorList>
            <person name="De Miccolis Angelini R.M."/>
            <person name="Landi L."/>
            <person name="Abate D."/>
            <person name="Pollastro S."/>
            <person name="Romanazzi G."/>
            <person name="Faretra F."/>
        </authorList>
    </citation>
    <scope>NUCLEOTIDE SEQUENCE [LARGE SCALE GENOMIC DNA]</scope>
    <source>
        <strain evidence="1 2">Mfrc123</strain>
    </source>
</reference>